<feature type="non-terminal residue" evidence="1">
    <location>
        <position position="522"/>
    </location>
</feature>
<evidence type="ECO:0000313" key="2">
    <source>
        <dbReference type="Proteomes" id="UP000799429"/>
    </source>
</evidence>
<feature type="non-terminal residue" evidence="1">
    <location>
        <position position="1"/>
    </location>
</feature>
<organism evidence="1 2">
    <name type="scientific">Patellaria atrata CBS 101060</name>
    <dbReference type="NCBI Taxonomy" id="1346257"/>
    <lineage>
        <taxon>Eukaryota</taxon>
        <taxon>Fungi</taxon>
        <taxon>Dikarya</taxon>
        <taxon>Ascomycota</taxon>
        <taxon>Pezizomycotina</taxon>
        <taxon>Dothideomycetes</taxon>
        <taxon>Dothideomycetes incertae sedis</taxon>
        <taxon>Patellariales</taxon>
        <taxon>Patellariaceae</taxon>
        <taxon>Patellaria</taxon>
    </lineage>
</organism>
<gene>
    <name evidence="1" type="ORF">M501DRAFT_919604</name>
</gene>
<accession>A0A9P4VVW0</accession>
<keyword evidence="2" id="KW-1185">Reference proteome</keyword>
<comment type="caution">
    <text evidence="1">The sequence shown here is derived from an EMBL/GenBank/DDBJ whole genome shotgun (WGS) entry which is preliminary data.</text>
</comment>
<name>A0A9P4VVW0_9PEZI</name>
<evidence type="ECO:0000313" key="1">
    <source>
        <dbReference type="EMBL" id="KAF2843462.1"/>
    </source>
</evidence>
<protein>
    <submittedName>
        <fullName evidence="1">Uncharacterized protein</fullName>
    </submittedName>
</protein>
<dbReference type="OrthoDB" id="4538483at2759"/>
<proteinExistence type="predicted"/>
<reference evidence="1" key="1">
    <citation type="journal article" date="2020" name="Stud. Mycol.">
        <title>101 Dothideomycetes genomes: a test case for predicting lifestyles and emergence of pathogens.</title>
        <authorList>
            <person name="Haridas S."/>
            <person name="Albert R."/>
            <person name="Binder M."/>
            <person name="Bloem J."/>
            <person name="Labutti K."/>
            <person name="Salamov A."/>
            <person name="Andreopoulos B."/>
            <person name="Baker S."/>
            <person name="Barry K."/>
            <person name="Bills G."/>
            <person name="Bluhm B."/>
            <person name="Cannon C."/>
            <person name="Castanera R."/>
            <person name="Culley D."/>
            <person name="Daum C."/>
            <person name="Ezra D."/>
            <person name="Gonzalez J."/>
            <person name="Henrissat B."/>
            <person name="Kuo A."/>
            <person name="Liang C."/>
            <person name="Lipzen A."/>
            <person name="Lutzoni F."/>
            <person name="Magnuson J."/>
            <person name="Mondo S."/>
            <person name="Nolan M."/>
            <person name="Ohm R."/>
            <person name="Pangilinan J."/>
            <person name="Park H.-J."/>
            <person name="Ramirez L."/>
            <person name="Alfaro M."/>
            <person name="Sun H."/>
            <person name="Tritt A."/>
            <person name="Yoshinaga Y."/>
            <person name="Zwiers L.-H."/>
            <person name="Turgeon B."/>
            <person name="Goodwin S."/>
            <person name="Spatafora J."/>
            <person name="Crous P."/>
            <person name="Grigoriev I."/>
        </authorList>
    </citation>
    <scope>NUCLEOTIDE SEQUENCE</scope>
    <source>
        <strain evidence="1">CBS 101060</strain>
    </source>
</reference>
<dbReference type="AlphaFoldDB" id="A0A9P4VVW0"/>
<sequence>FHNLILALLEKATSASSYADEVAMIPELIYNLIRLWLSTNDTGTAAKAGCLLYNLLKASRDEAIGQEYGAGQMWRRVFRDKDVYGLFFEICGPKKQPDQTRSQKTIAQARLLEFLPNVGRLSWLAITQHSNTGVESSSISASKPEDQNLLSFAACFMVDTESDVLMHRTLINFYSDLLACSNDNSTHRSKNASPALDFMLSRGLHERTIMLYLDPKKSGVAQFDLTFLQEPAVSYIATYAVTYPEHFLESQELPRVREKLYGSFNISAARWARGDSPTEACRLLSSLPRQALVPDVTMSWEQSPLALLSPKLSNPDVFHTLARVFHGPPAKEITMTTSISSPWRTSNEPQVDRERVNARTLYQLYDSRNPDFWKEVVSHAKIVAMKEKALAAIDLISAVITAVWSEKCFETALDVDQQISQRLPNKGIQVILDQHASGSIIPYLLSPAETFSHLVGGRGDVESAAYKVAGAKYDTLKLFCQRIEDLEQPDLETLKTAARQRLAEGIWGKGAEVGGRIATLEL</sequence>
<dbReference type="EMBL" id="MU006089">
    <property type="protein sequence ID" value="KAF2843462.1"/>
    <property type="molecule type" value="Genomic_DNA"/>
</dbReference>
<dbReference type="Proteomes" id="UP000799429">
    <property type="component" value="Unassembled WGS sequence"/>
</dbReference>